<evidence type="ECO:0000313" key="2">
    <source>
        <dbReference type="Proteomes" id="UP000319138"/>
    </source>
</evidence>
<dbReference type="Proteomes" id="UP000319138">
    <property type="component" value="Unassembled WGS sequence"/>
</dbReference>
<dbReference type="EMBL" id="VMHL01000001">
    <property type="protein sequence ID" value="TSJ92117.1"/>
    <property type="molecule type" value="Genomic_DNA"/>
</dbReference>
<dbReference type="RefSeq" id="WP_144188092.1">
    <property type="nucleotide sequence ID" value="NZ_VMHL01000001.1"/>
</dbReference>
<gene>
    <name evidence="1" type="ORF">FPQ14_02370</name>
</gene>
<reference evidence="1 2" key="1">
    <citation type="submission" date="2019-07" db="EMBL/GenBank/DDBJ databases">
        <title>Gilliamella genomes.</title>
        <authorList>
            <person name="Zheng H."/>
        </authorList>
    </citation>
    <scope>NUCLEOTIDE SEQUENCE [LARGE SCALE GENOMIC DNA]</scope>
    <source>
        <strain evidence="1 2">W8131</strain>
    </source>
</reference>
<proteinExistence type="predicted"/>
<name>A0A556RT76_9GAMM</name>
<evidence type="ECO:0000313" key="1">
    <source>
        <dbReference type="EMBL" id="TSJ92117.1"/>
    </source>
</evidence>
<dbReference type="AlphaFoldDB" id="A0A556RT76"/>
<comment type="caution">
    <text evidence="1">The sequence shown here is derived from an EMBL/GenBank/DDBJ whole genome shotgun (WGS) entry which is preliminary data.</text>
</comment>
<protein>
    <submittedName>
        <fullName evidence="1">Uncharacterized protein</fullName>
    </submittedName>
</protein>
<accession>A0A556RT76</accession>
<sequence>MAKLLVFFERVGFTKNGNTKRVDHFAVPCKCVRKGDGTRSLQAFARFVKKNFPFVDQIELDMKVDLDPTSKNSLSAWINLFSKIGTERPTSNDPKHINVV</sequence>
<organism evidence="1 2">
    <name type="scientific">Gilliamella apicola</name>
    <dbReference type="NCBI Taxonomy" id="1196095"/>
    <lineage>
        <taxon>Bacteria</taxon>
        <taxon>Pseudomonadati</taxon>
        <taxon>Pseudomonadota</taxon>
        <taxon>Gammaproteobacteria</taxon>
        <taxon>Orbales</taxon>
        <taxon>Orbaceae</taxon>
        <taxon>Gilliamella</taxon>
    </lineage>
</organism>